<evidence type="ECO:0000256" key="1">
    <source>
        <dbReference type="ARBA" id="ARBA00009477"/>
    </source>
</evidence>
<dbReference type="Pfam" id="PF25917">
    <property type="entry name" value="BSH_RND"/>
    <property type="match status" value="1"/>
</dbReference>
<evidence type="ECO:0000256" key="2">
    <source>
        <dbReference type="SAM" id="Coils"/>
    </source>
</evidence>
<dbReference type="InterPro" id="IPR006143">
    <property type="entry name" value="RND_pump_MFP"/>
</dbReference>
<dbReference type="OrthoDB" id="9784484at2"/>
<dbReference type="Proteomes" id="UP000019678">
    <property type="component" value="Unassembled WGS sequence"/>
</dbReference>
<evidence type="ECO:0000256" key="4">
    <source>
        <dbReference type="SAM" id="Phobius"/>
    </source>
</evidence>
<dbReference type="Pfam" id="PF25954">
    <property type="entry name" value="Beta-barrel_RND_2"/>
    <property type="match status" value="1"/>
</dbReference>
<dbReference type="eggNOG" id="COG0845">
    <property type="taxonomic scope" value="Bacteria"/>
</dbReference>
<dbReference type="Gene3D" id="2.40.30.170">
    <property type="match status" value="1"/>
</dbReference>
<proteinExistence type="inferred from homology"/>
<dbReference type="AlphaFoldDB" id="A0A017TGW9"/>
<feature type="domain" description="CusB-like beta-barrel" evidence="6">
    <location>
        <begin position="261"/>
        <end position="336"/>
    </location>
</feature>
<dbReference type="Gene3D" id="2.40.420.20">
    <property type="match status" value="1"/>
</dbReference>
<keyword evidence="4" id="KW-1133">Transmembrane helix</keyword>
<dbReference type="SUPFAM" id="SSF111369">
    <property type="entry name" value="HlyD-like secretion proteins"/>
    <property type="match status" value="1"/>
</dbReference>
<evidence type="ECO:0000256" key="3">
    <source>
        <dbReference type="SAM" id="MobiDB-lite"/>
    </source>
</evidence>
<keyword evidence="4" id="KW-0472">Membrane</keyword>
<feature type="compositionally biased region" description="Basic and acidic residues" evidence="3">
    <location>
        <begin position="1"/>
        <end position="13"/>
    </location>
</feature>
<evidence type="ECO:0000259" key="6">
    <source>
        <dbReference type="Pfam" id="PF25954"/>
    </source>
</evidence>
<feature type="domain" description="Multidrug resistance protein MdtA-like barrel-sandwich hybrid" evidence="5">
    <location>
        <begin position="94"/>
        <end position="247"/>
    </location>
</feature>
<comment type="caution">
    <text evidence="7">The sequence shown here is derived from an EMBL/GenBank/DDBJ whole genome shotgun (WGS) entry which is preliminary data.</text>
</comment>
<dbReference type="InterPro" id="IPR058792">
    <property type="entry name" value="Beta-barrel_RND_2"/>
</dbReference>
<dbReference type="NCBIfam" id="TIGR01730">
    <property type="entry name" value="RND_mfp"/>
    <property type="match status" value="1"/>
</dbReference>
<feature type="coiled-coil region" evidence="2">
    <location>
        <begin position="142"/>
        <end position="169"/>
    </location>
</feature>
<keyword evidence="8" id="KW-1185">Reference proteome</keyword>
<protein>
    <submittedName>
        <fullName evidence="7">Macrolide-specific efflux protein MacA</fullName>
    </submittedName>
</protein>
<feature type="region of interest" description="Disordered" evidence="3">
    <location>
        <begin position="1"/>
        <end position="20"/>
    </location>
</feature>
<dbReference type="RefSeq" id="WP_052373975.1">
    <property type="nucleotide sequence ID" value="NZ_ASRX01000003.1"/>
</dbReference>
<dbReference type="GO" id="GO:1990281">
    <property type="term" value="C:efflux pump complex"/>
    <property type="evidence" value="ECO:0007669"/>
    <property type="project" value="TreeGrafter"/>
</dbReference>
<dbReference type="PANTHER" id="PTHR30469:SF33">
    <property type="entry name" value="SLR1207 PROTEIN"/>
    <property type="match status" value="1"/>
</dbReference>
<comment type="similarity">
    <text evidence="1">Belongs to the membrane fusion protein (MFP) (TC 8.A.1) family.</text>
</comment>
<sequence length="422" mass="44482">MAREQGTAAKERGAGQQEADPEVVKTLGLGKPRRRRWIWRAVMVLGAVLVVALGVRWFKQRQAAAGIPKYEDAEVTTGDLAVTVTATGTLEGLNTVDVGAEVSGRITKVHVDFNDRVEKGQLLAEVDPEQLQASADEASARVASAGASLQQMKATLEEANAKLVQAEAQAAEGLISKQDMITTRAAAARAAATLAGAKADATLAQAQLKNARTKLDRTRIVAPIKGIVLSRLVEAGQTVTAGFETPVMFKLAEDLTRMRLHVYVDEADVGRVREGQEASFTVDAYAGKTFPSKLLSLRNEPKSEEGVVSYEAVLSVDNTELLLRPGMTATATITTEARKGVMLVPNAALRFSPPVQGGPGGPPAGPAPGAEGVEGARVWILENGKPIAKPVAVGATDGTRSEITSEIIKPGMRVLTDLAETP</sequence>
<gene>
    <name evidence="7" type="ORF">CAP_4023</name>
</gene>
<keyword evidence="4" id="KW-0812">Transmembrane</keyword>
<organism evidence="7 8">
    <name type="scientific">Chondromyces apiculatus DSM 436</name>
    <dbReference type="NCBI Taxonomy" id="1192034"/>
    <lineage>
        <taxon>Bacteria</taxon>
        <taxon>Pseudomonadati</taxon>
        <taxon>Myxococcota</taxon>
        <taxon>Polyangia</taxon>
        <taxon>Polyangiales</taxon>
        <taxon>Polyangiaceae</taxon>
        <taxon>Chondromyces</taxon>
    </lineage>
</organism>
<name>A0A017TGW9_9BACT</name>
<dbReference type="GO" id="GO:0015562">
    <property type="term" value="F:efflux transmembrane transporter activity"/>
    <property type="evidence" value="ECO:0007669"/>
    <property type="project" value="TreeGrafter"/>
</dbReference>
<dbReference type="STRING" id="1192034.CAP_4023"/>
<dbReference type="PANTHER" id="PTHR30469">
    <property type="entry name" value="MULTIDRUG RESISTANCE PROTEIN MDTA"/>
    <property type="match status" value="1"/>
</dbReference>
<evidence type="ECO:0000259" key="5">
    <source>
        <dbReference type="Pfam" id="PF25917"/>
    </source>
</evidence>
<dbReference type="EMBL" id="ASRX01000003">
    <property type="protein sequence ID" value="EYF08494.1"/>
    <property type="molecule type" value="Genomic_DNA"/>
</dbReference>
<evidence type="ECO:0000313" key="7">
    <source>
        <dbReference type="EMBL" id="EYF08494.1"/>
    </source>
</evidence>
<keyword evidence="2" id="KW-0175">Coiled coil</keyword>
<feature type="transmembrane region" description="Helical" evidence="4">
    <location>
        <begin position="37"/>
        <end position="58"/>
    </location>
</feature>
<dbReference type="Gene3D" id="2.40.50.100">
    <property type="match status" value="1"/>
</dbReference>
<dbReference type="InterPro" id="IPR058625">
    <property type="entry name" value="MdtA-like_BSH"/>
</dbReference>
<reference evidence="7 8" key="1">
    <citation type="submission" date="2013-05" db="EMBL/GenBank/DDBJ databases">
        <title>Genome assembly of Chondromyces apiculatus DSM 436.</title>
        <authorList>
            <person name="Sharma G."/>
            <person name="Khatri I."/>
            <person name="Kaur C."/>
            <person name="Mayilraj S."/>
            <person name="Subramanian S."/>
        </authorList>
    </citation>
    <scope>NUCLEOTIDE SEQUENCE [LARGE SCALE GENOMIC DNA]</scope>
    <source>
        <strain evidence="7 8">DSM 436</strain>
    </source>
</reference>
<evidence type="ECO:0000313" key="8">
    <source>
        <dbReference type="Proteomes" id="UP000019678"/>
    </source>
</evidence>
<accession>A0A017TGW9</accession>